<evidence type="ECO:0000256" key="1">
    <source>
        <dbReference type="SAM" id="MobiDB-lite"/>
    </source>
</evidence>
<name>A0A8B0SSR5_KLEPN</name>
<dbReference type="InterPro" id="IPR027417">
    <property type="entry name" value="P-loop_NTPase"/>
</dbReference>
<evidence type="ECO:0000259" key="2">
    <source>
        <dbReference type="Pfam" id="PF01656"/>
    </source>
</evidence>
<feature type="domain" description="CobQ/CobB/MinD/ParA nucleotide binding" evidence="2">
    <location>
        <begin position="17"/>
        <end position="62"/>
    </location>
</feature>
<feature type="region of interest" description="Disordered" evidence="1">
    <location>
        <begin position="1"/>
        <end position="23"/>
    </location>
</feature>
<evidence type="ECO:0000313" key="3">
    <source>
        <dbReference type="EMBL" id="QTX14246.1"/>
    </source>
</evidence>
<dbReference type="Gene3D" id="3.40.50.300">
    <property type="entry name" value="P-loop containing nucleotide triphosphate hydrolases"/>
    <property type="match status" value="1"/>
</dbReference>
<feature type="compositionally biased region" description="Basic and acidic residues" evidence="1">
    <location>
        <begin position="1"/>
        <end position="18"/>
    </location>
</feature>
<protein>
    <submittedName>
        <fullName evidence="3">Arsenical pump-driving ATPase TEMP</fullName>
    </submittedName>
</protein>
<dbReference type="EMBL" id="MN956836">
    <property type="protein sequence ID" value="QTX14246.1"/>
    <property type="molecule type" value="Genomic_DNA"/>
</dbReference>
<geneLocation type="plasmid" evidence="3">
    <name>p17-15-vir-like</name>
</geneLocation>
<accession>A0A8B0SSR5</accession>
<reference evidence="3" key="1">
    <citation type="submission" date="2020-01" db="EMBL/GenBank/DDBJ databases">
        <authorList>
            <person name="Qin S."/>
        </authorList>
    </citation>
    <scope>NUCLEOTIDE SEQUENCE</scope>
    <source>
        <strain evidence="3">CVir17-16-YZ6g</strain>
        <plasmid evidence="3">p17-15-vir-like</plasmid>
    </source>
</reference>
<sequence length="74" mass="7679">MEDLSRAGKRAGHDDGKKGAWGKTTVAAAVAVSLARRGHKVHLTTSDPAATCLTPSDGSLPGLQVSRIDPKSRD</sequence>
<organism evidence="3">
    <name type="scientific">Klebsiella pneumoniae</name>
    <dbReference type="NCBI Taxonomy" id="573"/>
    <lineage>
        <taxon>Bacteria</taxon>
        <taxon>Pseudomonadati</taxon>
        <taxon>Pseudomonadota</taxon>
        <taxon>Gammaproteobacteria</taxon>
        <taxon>Enterobacterales</taxon>
        <taxon>Enterobacteriaceae</taxon>
        <taxon>Klebsiella/Raoultella group</taxon>
        <taxon>Klebsiella</taxon>
        <taxon>Klebsiella pneumoniae complex</taxon>
    </lineage>
</organism>
<proteinExistence type="predicted"/>
<dbReference type="AlphaFoldDB" id="A0A8B0SSR5"/>
<feature type="compositionally biased region" description="Polar residues" evidence="1">
    <location>
        <begin position="47"/>
        <end position="57"/>
    </location>
</feature>
<dbReference type="Pfam" id="PF01656">
    <property type="entry name" value="CbiA"/>
    <property type="match status" value="1"/>
</dbReference>
<feature type="region of interest" description="Disordered" evidence="1">
    <location>
        <begin position="47"/>
        <end position="74"/>
    </location>
</feature>
<dbReference type="SUPFAM" id="SSF52540">
    <property type="entry name" value="P-loop containing nucleoside triphosphate hydrolases"/>
    <property type="match status" value="1"/>
</dbReference>
<keyword evidence="3" id="KW-0614">Plasmid</keyword>
<dbReference type="InterPro" id="IPR002586">
    <property type="entry name" value="CobQ/CobB/MinD/ParA_Nub-bd_dom"/>
</dbReference>